<reference evidence="1 2" key="1">
    <citation type="submission" date="2023-09" db="EMBL/GenBank/DDBJ databases">
        <authorList>
            <person name="Zhai L."/>
        </authorList>
    </citation>
    <scope>NUCLEOTIDE SEQUENCE [LARGE SCALE GENOMIC DNA]</scope>
    <source>
        <strain evidence="1 2">5 N-1</strain>
    </source>
</reference>
<name>A0ABU1ED86_9CLOT</name>
<evidence type="ECO:0000313" key="2">
    <source>
        <dbReference type="Proteomes" id="UP001256646"/>
    </source>
</evidence>
<protein>
    <submittedName>
        <fullName evidence="1">DUF4179 domain-containing protein</fullName>
    </submittedName>
</protein>
<evidence type="ECO:0000313" key="1">
    <source>
        <dbReference type="EMBL" id="MDR5586315.1"/>
    </source>
</evidence>
<organism evidence="1 2">
    <name type="scientific">Clostridium aquiflavi</name>
    <dbReference type="NCBI Taxonomy" id="3073603"/>
    <lineage>
        <taxon>Bacteria</taxon>
        <taxon>Bacillati</taxon>
        <taxon>Bacillota</taxon>
        <taxon>Clostridia</taxon>
        <taxon>Eubacteriales</taxon>
        <taxon>Clostridiaceae</taxon>
        <taxon>Clostridium</taxon>
    </lineage>
</organism>
<comment type="caution">
    <text evidence="1">The sequence shown here is derived from an EMBL/GenBank/DDBJ whole genome shotgun (WGS) entry which is preliminary data.</text>
</comment>
<dbReference type="RefSeq" id="WP_309555964.1">
    <property type="nucleotide sequence ID" value="NZ_JAVJAN010000005.1"/>
</dbReference>
<dbReference type="Gene3D" id="2.60.40.1630">
    <property type="entry name" value="bacillus anthracis domain"/>
    <property type="match status" value="1"/>
</dbReference>
<accession>A0ABU1ED86</accession>
<dbReference type="EMBL" id="JAVJAN010000005">
    <property type="protein sequence ID" value="MDR5586315.1"/>
    <property type="molecule type" value="Genomic_DNA"/>
</dbReference>
<proteinExistence type="predicted"/>
<gene>
    <name evidence="1" type="ORF">RGC78_02420</name>
</gene>
<dbReference type="Proteomes" id="UP001256646">
    <property type="component" value="Unassembled WGS sequence"/>
</dbReference>
<keyword evidence="2" id="KW-1185">Reference proteome</keyword>
<sequence>MLNKRLSRILGPVIGIMVFMTSLGVGEVKVLADDNISQASVTCENTSYDKEEDYSVKINKSVEQNGLKITLDSAIATKHKLKILVKVESKESIDKEKADNLISIVTFGENFRDSSGYWNDYKDDKTFFININEENDEEEFLEKDSLRVDIVIPTYKINVGIDADVDFSKSFKESVKKKMNTKIPEFDFTVNNIESDIMGTTINYSGPWIENRFEKDEPSDSHHSCIILQVGDKMYKAKRGGSSASKENGTNGKFVCESLNYDKFKESEKISIIPLVSYVSYDRLNEMCENEDRSEYYEKINNYKEIKDNVKYLKSFDFYDGSKGEIYNIERNDNKIKVYCKGESEKESLLMVTNIFMDYQLDIKNVNYSNSYDSRKNMSFYKDLNDEFGYVVEFNNVPKDKTMDVNFDFNISKIDKYEIGNEVIISK</sequence>